<keyword evidence="2" id="KW-1133">Transmembrane helix</keyword>
<protein>
    <recommendedName>
        <fullName evidence="6">DUF5667 domain-containing protein</fullName>
    </recommendedName>
</protein>
<reference evidence="4 5" key="1">
    <citation type="journal article" date="2013" name="Proc. Natl. Acad. Sci. U.S.A.">
        <title>Candidate phylum TM6 genome recovered from a hospital sink biofilm provides genomic insights into this uncultivated phylum.</title>
        <authorList>
            <person name="McLean J.S."/>
            <person name="Lombardo M.J."/>
            <person name="Badger J.H."/>
            <person name="Edlund A."/>
            <person name="Novotny M."/>
            <person name="Yee-Greenbaum J."/>
            <person name="Vyahhi N."/>
            <person name="Hall A.P."/>
            <person name="Yang Y."/>
            <person name="Dupont C.L."/>
            <person name="Ziegler M.G."/>
            <person name="Chitsaz H."/>
            <person name="Allen A.E."/>
            <person name="Yooseph S."/>
            <person name="Tesler G."/>
            <person name="Pevzner P.A."/>
            <person name="Friedman R.M."/>
            <person name="Nealson K.H."/>
            <person name="Venter J.C."/>
            <person name="Lasken R.S."/>
        </authorList>
    </citation>
    <scope>NUCLEOTIDE SEQUENCE [LARGE SCALE GENOMIC DNA]</scope>
    <source>
        <strain evidence="4 5">TM6SC1</strain>
    </source>
</reference>
<feature type="signal peptide" evidence="3">
    <location>
        <begin position="1"/>
        <end position="23"/>
    </location>
</feature>
<feature type="coiled-coil region" evidence="1">
    <location>
        <begin position="69"/>
        <end position="136"/>
    </location>
</feature>
<evidence type="ECO:0000256" key="2">
    <source>
        <dbReference type="SAM" id="Phobius"/>
    </source>
</evidence>
<accession>A0A0D2I361</accession>
<evidence type="ECO:0000256" key="3">
    <source>
        <dbReference type="SAM" id="SignalP"/>
    </source>
</evidence>
<name>A0A0D2I361_9BACT</name>
<organism evidence="4 5">
    <name type="scientific">candidate division TM6 bacterium JCVI TM6SC1</name>
    <dbReference type="NCBI Taxonomy" id="1306947"/>
    <lineage>
        <taxon>Bacteria</taxon>
        <taxon>Candidatus Babelota</taxon>
        <taxon>Vermiphilus</taxon>
    </lineage>
</organism>
<dbReference type="EMBL" id="ARQD01000001">
    <property type="protein sequence ID" value="KIX85605.1"/>
    <property type="molecule type" value="Genomic_DNA"/>
</dbReference>
<gene>
    <name evidence="4" type="ORF">J120_01460</name>
</gene>
<dbReference type="AlphaFoldDB" id="A0A0D2I361"/>
<evidence type="ECO:0008006" key="6">
    <source>
        <dbReference type="Google" id="ProtNLM"/>
    </source>
</evidence>
<evidence type="ECO:0000313" key="4">
    <source>
        <dbReference type="EMBL" id="KIX85605.1"/>
    </source>
</evidence>
<keyword evidence="1" id="KW-0175">Coiled coil</keyword>
<keyword evidence="5" id="KW-1185">Reference proteome</keyword>
<comment type="caution">
    <text evidence="4">The sequence shown here is derived from an EMBL/GenBank/DDBJ whole genome shotgun (WGS) entry which is preliminary data.</text>
</comment>
<keyword evidence="2" id="KW-0812">Transmembrane</keyword>
<dbReference type="STRING" id="1306947.J120_01460"/>
<evidence type="ECO:0000313" key="5">
    <source>
        <dbReference type="Proteomes" id="UP000032214"/>
    </source>
</evidence>
<dbReference type="Proteomes" id="UP000032214">
    <property type="component" value="Unassembled WGS sequence"/>
</dbReference>
<keyword evidence="3" id="KW-0732">Signal</keyword>
<proteinExistence type="predicted"/>
<feature type="transmembrane region" description="Helical" evidence="2">
    <location>
        <begin position="33"/>
        <end position="55"/>
    </location>
</feature>
<sequence>MKNFVRHSTLALSMLMVPSFATASWNSTNWKEVVVISAATQIAMFTAVPAIYNAFHRIVRGHSVAPTPVMQLRAEYNKAIAALQEQLNDMNNASQERIGQAFDQAKLMIQSLHDTLQVTQEENVSLRQELTNMSNHVAHMMKNVATAAQNTIVEGVHAVKDAIHTEVIA</sequence>
<evidence type="ECO:0000256" key="1">
    <source>
        <dbReference type="SAM" id="Coils"/>
    </source>
</evidence>
<feature type="chain" id="PRO_5002243831" description="DUF5667 domain-containing protein" evidence="3">
    <location>
        <begin position="24"/>
        <end position="169"/>
    </location>
</feature>
<keyword evidence="2" id="KW-0472">Membrane</keyword>